<dbReference type="EMBL" id="LAZR01004051">
    <property type="protein sequence ID" value="KKN12252.1"/>
    <property type="molecule type" value="Genomic_DNA"/>
</dbReference>
<evidence type="ECO:0000313" key="4">
    <source>
        <dbReference type="EMBL" id="KKN12252.1"/>
    </source>
</evidence>
<organism evidence="4">
    <name type="scientific">marine sediment metagenome</name>
    <dbReference type="NCBI Taxonomy" id="412755"/>
    <lineage>
        <taxon>unclassified sequences</taxon>
        <taxon>metagenomes</taxon>
        <taxon>ecological metagenomes</taxon>
    </lineage>
</organism>
<evidence type="ECO:0000256" key="1">
    <source>
        <dbReference type="ARBA" id="ARBA00022741"/>
    </source>
</evidence>
<dbReference type="GO" id="GO:0005524">
    <property type="term" value="F:ATP binding"/>
    <property type="evidence" value="ECO:0007669"/>
    <property type="project" value="UniProtKB-KW"/>
</dbReference>
<dbReference type="SUPFAM" id="SSF52540">
    <property type="entry name" value="P-loop containing nucleoside triphosphate hydrolases"/>
    <property type="match status" value="1"/>
</dbReference>
<protein>
    <recommendedName>
        <fullName evidence="3">MCM C-terminal AAA(+) ATPase domain-containing protein</fullName>
    </recommendedName>
</protein>
<reference evidence="4" key="1">
    <citation type="journal article" date="2015" name="Nature">
        <title>Complex archaea that bridge the gap between prokaryotes and eukaryotes.</title>
        <authorList>
            <person name="Spang A."/>
            <person name="Saw J.H."/>
            <person name="Jorgensen S.L."/>
            <person name="Zaremba-Niedzwiedzka K."/>
            <person name="Martijn J."/>
            <person name="Lind A.E."/>
            <person name="van Eijk R."/>
            <person name="Schleper C."/>
            <person name="Guy L."/>
            <person name="Ettema T.J."/>
        </authorList>
    </citation>
    <scope>NUCLEOTIDE SEQUENCE</scope>
</reference>
<keyword evidence="1" id="KW-0547">Nucleotide-binding</keyword>
<accession>A0A0F9NJS3</accession>
<dbReference type="Gene3D" id="3.90.920.10">
    <property type="entry name" value="DNA primase, PRIM domain"/>
    <property type="match status" value="1"/>
</dbReference>
<sequence>MTALEQFIYVDASWQVKTKTRTTFEPWIRIKLADVKNRIVIPSGNHNCFKSVQRYRQAVSDRDSAETFEASRIDGNYQMHYCGLFFDFDAKPGEGEHLRFAIERARKEANKLCNFFLTRFQDINPAHVQVWFSGGKGFHVLVRPEVFGITPHTHLTYMIKNMAWSLGDLLDLDTLDRGVYTISRLWRIHNSVHQSTNLRKTELDVRELSTLTASDIIKRAGGSQPEQLFPEEEYENIAAVIEASAWWDDWERYYKWQDEMSRHYPSKRVTRPEGEDGLPVCMANLRDVGVRPGGKQRNHTAMVMATYWKDMGYSIETCREYIDDWTKDHYGGREPRELKENIANSRSAVRSVYSDAKYAFTCASIRACGTKTKPVPCNFRDCKWVPNQEDQEPEDVPLVHLSEASRGIYDGKRTRIPVHVSGKGESPYIVPLKGTVTCPKNPDHRCKFCRFSDEPNNVFEWEIGAGDRGILQMIDVNDNVRKGTIKQLGGFPKDCYKNKVEFGDISNVEALRLIPMVDYASEYQEKNLDDDEVVKRSSQHVVRDGYYIGHGLQANKKYNMIAYTYSHPKDQRAVHVIEQAKPNQNDIEHFKLNDKMKKRLMVFQRKAGQDVTEKIYEIHKDLCHNVHQIGGLPNLSHAIDLCFHSVIGFNFMDKFVHKGWFELLVVGDSSAGKSTMVQRLIKHFRVGEMLAGEEAKRSGLVWASVQINGKWTLIWGKIPQNDRRLLVIDEFADMDQDEVAKLTQMRSEGRAVGQGVSSEFETWARTRLILLTNVRGCRDLSSYSFGIQAVGSIFKTDQDLRRTDLAVTVRKGEVPARVVNKRYKKGEIPHVYTSDLCHNLILWAWSRNPNHIEFVDDSEEEIIKLSQEIGERYDSNYYLVEMNDMRHKLARVSCAVAARLFSTDKRCIKVIVTPEHVQYAAALFDRCYGRGNPNSSMKYHQYARNYQLRNHFTEERRQKFRERLDKFGSNKDTVLLALIGIQDFRKMDLNDQLAMEKEEFNDFWKFLMAQQFISRTPGSVYRKSGPFNDFLNALLHNLDDGEGSEEVPF</sequence>
<dbReference type="SUPFAM" id="SSF56747">
    <property type="entry name" value="Prim-pol domain"/>
    <property type="match status" value="1"/>
</dbReference>
<dbReference type="InterPro" id="IPR001208">
    <property type="entry name" value="MCM_dom"/>
</dbReference>
<feature type="domain" description="MCM C-terminal AAA(+) ATPase" evidence="3">
    <location>
        <begin position="627"/>
        <end position="742"/>
    </location>
</feature>
<evidence type="ECO:0000256" key="2">
    <source>
        <dbReference type="ARBA" id="ARBA00022840"/>
    </source>
</evidence>
<dbReference type="Gene3D" id="3.40.50.300">
    <property type="entry name" value="P-loop containing nucleotide triphosphate hydrolases"/>
    <property type="match status" value="1"/>
</dbReference>
<comment type="caution">
    <text evidence="4">The sequence shown here is derived from an EMBL/GenBank/DDBJ whole genome shotgun (WGS) entry which is preliminary data.</text>
</comment>
<dbReference type="GO" id="GO:0003677">
    <property type="term" value="F:DNA binding"/>
    <property type="evidence" value="ECO:0007669"/>
    <property type="project" value="InterPro"/>
</dbReference>
<name>A0A0F9NJS3_9ZZZZ</name>
<dbReference type="InterPro" id="IPR027417">
    <property type="entry name" value="P-loop_NTPase"/>
</dbReference>
<dbReference type="AlphaFoldDB" id="A0A0F9NJS3"/>
<keyword evidence="2" id="KW-0067">ATP-binding</keyword>
<evidence type="ECO:0000259" key="3">
    <source>
        <dbReference type="Pfam" id="PF00493"/>
    </source>
</evidence>
<dbReference type="Pfam" id="PF00493">
    <property type="entry name" value="MCM"/>
    <property type="match status" value="1"/>
</dbReference>
<proteinExistence type="predicted"/>
<gene>
    <name evidence="4" type="ORF">LCGC14_1018300</name>
</gene>